<dbReference type="InterPro" id="IPR036938">
    <property type="entry name" value="PAP2/HPO_sf"/>
</dbReference>
<proteinExistence type="predicted"/>
<evidence type="ECO:0000313" key="7">
    <source>
        <dbReference type="EMBL" id="MBM7809862.1"/>
    </source>
</evidence>
<evidence type="ECO:0000256" key="4">
    <source>
        <dbReference type="ARBA" id="ARBA00023136"/>
    </source>
</evidence>
<feature type="transmembrane region" description="Helical" evidence="5">
    <location>
        <begin position="79"/>
        <end position="97"/>
    </location>
</feature>
<feature type="transmembrane region" description="Helical" evidence="5">
    <location>
        <begin position="216"/>
        <end position="234"/>
    </location>
</feature>
<dbReference type="InterPro" id="IPR052185">
    <property type="entry name" value="IPC_Synthase-Related"/>
</dbReference>
<feature type="transmembrane region" description="Helical" evidence="5">
    <location>
        <begin position="160"/>
        <end position="180"/>
    </location>
</feature>
<feature type="transmembrane region" description="Helical" evidence="5">
    <location>
        <begin position="12"/>
        <end position="34"/>
    </location>
</feature>
<dbReference type="Proteomes" id="UP001195724">
    <property type="component" value="Unassembled WGS sequence"/>
</dbReference>
<evidence type="ECO:0000256" key="3">
    <source>
        <dbReference type="ARBA" id="ARBA00022989"/>
    </source>
</evidence>
<dbReference type="SUPFAM" id="SSF48317">
    <property type="entry name" value="Acid phosphatase/Vanadium-dependent haloperoxidase"/>
    <property type="match status" value="1"/>
</dbReference>
<name>A0ABS2S0V8_9PSEU</name>
<dbReference type="RefSeq" id="WP_204840923.1">
    <property type="nucleotide sequence ID" value="NZ_JAFBCL010000001.1"/>
</dbReference>
<dbReference type="Gene3D" id="1.20.144.10">
    <property type="entry name" value="Phosphatidic acid phosphatase type 2/haloperoxidase"/>
    <property type="match status" value="1"/>
</dbReference>
<organism evidence="7 8">
    <name type="scientific">Saccharothrix algeriensis</name>
    <dbReference type="NCBI Taxonomy" id="173560"/>
    <lineage>
        <taxon>Bacteria</taxon>
        <taxon>Bacillati</taxon>
        <taxon>Actinomycetota</taxon>
        <taxon>Actinomycetes</taxon>
        <taxon>Pseudonocardiales</taxon>
        <taxon>Pseudonocardiaceae</taxon>
        <taxon>Saccharothrix</taxon>
    </lineage>
</organism>
<keyword evidence="2 5" id="KW-0812">Transmembrane</keyword>
<reference evidence="7 8" key="1">
    <citation type="submission" date="2021-01" db="EMBL/GenBank/DDBJ databases">
        <title>Sequencing the genomes of 1000 actinobacteria strains.</title>
        <authorList>
            <person name="Klenk H.-P."/>
        </authorList>
    </citation>
    <scope>NUCLEOTIDE SEQUENCE [LARGE SCALE GENOMIC DNA]</scope>
    <source>
        <strain evidence="7 8">DSM 44581</strain>
    </source>
</reference>
<evidence type="ECO:0000256" key="5">
    <source>
        <dbReference type="SAM" id="Phobius"/>
    </source>
</evidence>
<comment type="caution">
    <text evidence="7">The sequence shown here is derived from an EMBL/GenBank/DDBJ whole genome shotgun (WGS) entry which is preliminary data.</text>
</comment>
<keyword evidence="8" id="KW-1185">Reference proteome</keyword>
<protein>
    <submittedName>
        <fullName evidence="7">Membrane-associated phospholipid phosphatase</fullName>
    </submittedName>
</protein>
<feature type="transmembrane region" description="Helical" evidence="5">
    <location>
        <begin position="192"/>
        <end position="210"/>
    </location>
</feature>
<feature type="domain" description="Inositolphosphotransferase Aur1/Ipt1" evidence="6">
    <location>
        <begin position="48"/>
        <end position="229"/>
    </location>
</feature>
<evidence type="ECO:0000256" key="1">
    <source>
        <dbReference type="ARBA" id="ARBA00004141"/>
    </source>
</evidence>
<gene>
    <name evidence="7" type="ORF">JOE68_000727</name>
</gene>
<comment type="subcellular location">
    <subcellularLocation>
        <location evidence="1">Membrane</location>
        <topology evidence="1">Multi-pass membrane protein</topology>
    </subcellularLocation>
</comment>
<keyword evidence="4 5" id="KW-0472">Membrane</keyword>
<dbReference type="PANTHER" id="PTHR31310:SF7">
    <property type="entry name" value="PA-PHOSPHATASE RELATED-FAMILY PROTEIN DDB_G0268928"/>
    <property type="match status" value="1"/>
</dbReference>
<dbReference type="Pfam" id="PF14378">
    <property type="entry name" value="PAP2_3"/>
    <property type="match status" value="1"/>
</dbReference>
<dbReference type="InterPro" id="IPR026841">
    <property type="entry name" value="Aur1/Ipt1"/>
</dbReference>
<feature type="transmembrane region" description="Helical" evidence="5">
    <location>
        <begin position="104"/>
        <end position="124"/>
    </location>
</feature>
<accession>A0ABS2S0V8</accession>
<evidence type="ECO:0000313" key="8">
    <source>
        <dbReference type="Proteomes" id="UP001195724"/>
    </source>
</evidence>
<dbReference type="EMBL" id="JAFBCL010000001">
    <property type="protein sequence ID" value="MBM7809862.1"/>
    <property type="molecule type" value="Genomic_DNA"/>
</dbReference>
<evidence type="ECO:0000256" key="2">
    <source>
        <dbReference type="ARBA" id="ARBA00022692"/>
    </source>
</evidence>
<evidence type="ECO:0000259" key="6">
    <source>
        <dbReference type="Pfam" id="PF14378"/>
    </source>
</evidence>
<keyword evidence="3 5" id="KW-1133">Transmembrane helix</keyword>
<dbReference type="PANTHER" id="PTHR31310">
    <property type="match status" value="1"/>
</dbReference>
<dbReference type="CDD" id="cd03386">
    <property type="entry name" value="PAP2_Aur1_like"/>
    <property type="match status" value="1"/>
</dbReference>
<sequence length="250" mass="27646">MPPLPSRPEQPAWYLEVPLLIAGYIAFGLARAAVDRGEPAATDNALRVQRLEQLLHIAIEHPLNNAVLAHPAAIHSTGYFYRLSVLAVPAVLIWLRLARRTHYGHLRTALVVTMLLDLPLVWLYPEAPPRFAQPGIVDYMATHDILHSAQSRVPRPGVNLLAAMPSMHVAWTTWCAYAVWSALRDRAPRAAHAAWLFPSATAFVVLVTGHHYVLDVLAGVALVAVAVALTGWVTRWSRRRSGEFLPALKQ</sequence>